<dbReference type="Proteomes" id="UP000011135">
    <property type="component" value="Unassembled WGS sequence"/>
</dbReference>
<protein>
    <submittedName>
        <fullName evidence="1">Uncharacterized protein</fullName>
    </submittedName>
</protein>
<evidence type="ECO:0000313" key="2">
    <source>
        <dbReference type="Proteomes" id="UP000011135"/>
    </source>
</evidence>
<organism evidence="1 2">
    <name type="scientific">Fulvivirga imtechensis AK7</name>
    <dbReference type="NCBI Taxonomy" id="1237149"/>
    <lineage>
        <taxon>Bacteria</taxon>
        <taxon>Pseudomonadati</taxon>
        <taxon>Bacteroidota</taxon>
        <taxon>Cytophagia</taxon>
        <taxon>Cytophagales</taxon>
        <taxon>Fulvivirgaceae</taxon>
        <taxon>Fulvivirga</taxon>
    </lineage>
</organism>
<comment type="caution">
    <text evidence="1">The sequence shown here is derived from an EMBL/GenBank/DDBJ whole genome shotgun (WGS) entry which is preliminary data.</text>
</comment>
<dbReference type="EMBL" id="AMZN01000006">
    <property type="protein sequence ID" value="ELR73516.1"/>
    <property type="molecule type" value="Genomic_DNA"/>
</dbReference>
<reference evidence="1 2" key="1">
    <citation type="submission" date="2012-12" db="EMBL/GenBank/DDBJ databases">
        <title>Genome assembly of Fulvivirga imtechensis AK7.</title>
        <authorList>
            <person name="Nupur N."/>
            <person name="Khatri I."/>
            <person name="Kumar R."/>
            <person name="Subramanian S."/>
            <person name="Pinnaka A."/>
        </authorList>
    </citation>
    <scope>NUCLEOTIDE SEQUENCE [LARGE SCALE GENOMIC DNA]</scope>
    <source>
        <strain evidence="1 2">AK7</strain>
    </source>
</reference>
<dbReference type="STRING" id="1237149.C900_04368"/>
<keyword evidence="2" id="KW-1185">Reference proteome</keyword>
<evidence type="ECO:0000313" key="1">
    <source>
        <dbReference type="EMBL" id="ELR73516.1"/>
    </source>
</evidence>
<dbReference type="AlphaFoldDB" id="L8JWS7"/>
<sequence>MLLNEWGFIDHDILVGIKKFATSFKFKPWRGYVREERLELSNPHAS</sequence>
<name>L8JWS7_9BACT</name>
<proteinExistence type="predicted"/>
<accession>L8JWS7</accession>
<gene>
    <name evidence="1" type="ORF">C900_04368</name>
</gene>